<dbReference type="PIRSF" id="PIRSF036421">
    <property type="entry name" value="Tricorn_protease"/>
    <property type="match status" value="1"/>
</dbReference>
<dbReference type="CDD" id="cd07562">
    <property type="entry name" value="Peptidase_S41_TRI"/>
    <property type="match status" value="1"/>
</dbReference>
<dbReference type="SUPFAM" id="SSF52096">
    <property type="entry name" value="ClpP/crotonase"/>
    <property type="match status" value="1"/>
</dbReference>
<evidence type="ECO:0000256" key="4">
    <source>
        <dbReference type="ARBA" id="ARBA00022670"/>
    </source>
</evidence>
<dbReference type="SUPFAM" id="SSF82171">
    <property type="entry name" value="DPP6 N-terminal domain-like"/>
    <property type="match status" value="1"/>
</dbReference>
<feature type="active site" description="Nucleophile" evidence="8">
    <location>
        <position position="973"/>
    </location>
</feature>
<evidence type="ECO:0000256" key="7">
    <source>
        <dbReference type="PIRNR" id="PIRNR036421"/>
    </source>
</evidence>
<dbReference type="Pfam" id="PF14684">
    <property type="entry name" value="Tricorn_C1"/>
    <property type="match status" value="1"/>
</dbReference>
<dbReference type="InterPro" id="IPR015943">
    <property type="entry name" value="WD40/YVTN_repeat-like_dom_sf"/>
</dbReference>
<comment type="function">
    <text evidence="7">Degrades oligopeptides.</text>
</comment>
<dbReference type="OrthoDB" id="9815657at2"/>
<feature type="region of interest" description="Disordered" evidence="10">
    <location>
        <begin position="532"/>
        <end position="570"/>
    </location>
</feature>
<reference evidence="12 13" key="1">
    <citation type="submission" date="2017-06" db="EMBL/GenBank/DDBJ databases">
        <authorList>
            <person name="Kim H.J."/>
            <person name="Triplett B.A."/>
        </authorList>
    </citation>
    <scope>NUCLEOTIDE SEQUENCE [LARGE SCALE GENOMIC DNA]</scope>
    <source>
        <strain evidence="12 13">DSM 19307</strain>
    </source>
</reference>
<dbReference type="SUPFAM" id="SSF69304">
    <property type="entry name" value="Tricorn protease N-terminal domain"/>
    <property type="match status" value="1"/>
</dbReference>
<dbReference type="Gene3D" id="3.30.750.44">
    <property type="match status" value="1"/>
</dbReference>
<dbReference type="Pfam" id="PF03572">
    <property type="entry name" value="Peptidase_S41"/>
    <property type="match status" value="1"/>
</dbReference>
<name>A0A239K2Q6_EKHLU</name>
<dbReference type="InterPro" id="IPR029414">
    <property type="entry name" value="Tricorn_PDZ"/>
</dbReference>
<dbReference type="Pfam" id="PF26550">
    <property type="entry name" value="Tricorn_2nd"/>
    <property type="match status" value="1"/>
</dbReference>
<dbReference type="Gene3D" id="2.30.42.10">
    <property type="match status" value="1"/>
</dbReference>
<dbReference type="Proteomes" id="UP000198393">
    <property type="component" value="Unassembled WGS sequence"/>
</dbReference>
<feature type="active site" description="Charge relay system" evidence="8">
    <location>
        <position position="751"/>
    </location>
</feature>
<evidence type="ECO:0000256" key="1">
    <source>
        <dbReference type="ARBA" id="ARBA00004496"/>
    </source>
</evidence>
<organism evidence="12 13">
    <name type="scientific">Ekhidna lutea</name>
    <dbReference type="NCBI Taxonomy" id="447679"/>
    <lineage>
        <taxon>Bacteria</taxon>
        <taxon>Pseudomonadati</taxon>
        <taxon>Bacteroidota</taxon>
        <taxon>Cytophagia</taxon>
        <taxon>Cytophagales</taxon>
        <taxon>Reichenbachiellaceae</taxon>
        <taxon>Ekhidna</taxon>
    </lineage>
</organism>
<dbReference type="InterPro" id="IPR028204">
    <property type="entry name" value="Tricorn_C1"/>
</dbReference>
<feature type="site" description="Transition state stabilizer; via amide nitrogen" evidence="9">
    <location>
        <position position="974"/>
    </location>
</feature>
<dbReference type="SMART" id="SM00245">
    <property type="entry name" value="TSPc"/>
    <property type="match status" value="1"/>
</dbReference>
<feature type="region of interest" description="Disordered" evidence="10">
    <location>
        <begin position="1064"/>
        <end position="1090"/>
    </location>
</feature>
<dbReference type="EMBL" id="FZPD01000004">
    <property type="protein sequence ID" value="SNT11972.1"/>
    <property type="molecule type" value="Genomic_DNA"/>
</dbReference>
<feature type="domain" description="Tail specific protease" evidence="11">
    <location>
        <begin position="839"/>
        <end position="1041"/>
    </location>
</feature>
<comment type="subcellular location">
    <subcellularLocation>
        <location evidence="1 7">Cytoplasm</location>
    </subcellularLocation>
</comment>
<dbReference type="PANTHER" id="PTHR43253:SF1">
    <property type="entry name" value="TRICORN PROTEASE HOMOLOG 2-RELATED"/>
    <property type="match status" value="1"/>
</dbReference>
<dbReference type="RefSeq" id="WP_089357082.1">
    <property type="nucleotide sequence ID" value="NZ_FZPD01000004.1"/>
</dbReference>
<evidence type="ECO:0000256" key="2">
    <source>
        <dbReference type="ARBA" id="ARBA00008524"/>
    </source>
</evidence>
<dbReference type="Gene3D" id="3.90.226.10">
    <property type="entry name" value="2-enoyl-CoA Hydratase, Chain A, domain 1"/>
    <property type="match status" value="1"/>
</dbReference>
<dbReference type="PANTHER" id="PTHR43253">
    <property type="entry name" value="TRICORN PROTEASE HOMOLOG 2-RELATED"/>
    <property type="match status" value="1"/>
</dbReference>
<evidence type="ECO:0000256" key="6">
    <source>
        <dbReference type="ARBA" id="ARBA00022825"/>
    </source>
</evidence>
<feature type="active site" description="Charge relay system" evidence="8">
    <location>
        <position position="1030"/>
    </location>
</feature>
<keyword evidence="3 7" id="KW-0963">Cytoplasm</keyword>
<evidence type="ECO:0000256" key="5">
    <source>
        <dbReference type="ARBA" id="ARBA00022801"/>
    </source>
</evidence>
<protein>
    <recommendedName>
        <fullName evidence="7">Tricorn protease homolog</fullName>
        <ecNumber evidence="7">3.4.21.-</ecNumber>
    </recommendedName>
</protein>
<keyword evidence="5 7" id="KW-0378">Hydrolase</keyword>
<keyword evidence="4 7" id="KW-0645">Protease</keyword>
<sequence>MFFTYLKAFITGSLLFIVSSIFSQGFEGYYRYPDVHNDKIVFCAEGDLWSVSLAGGLAQRLTTHPEEELVPSISPDGNTILFSASYEGPMEIYTMPINGGVTTRWTYESEPSTATTWTPDNKIVYATWAYNKKPDDRLVTIDTKTKVKTVIPLDQASEASFSADGQTVFFVRPADHGNVTKRYKGGTARQIWKFTFGSNEAIKLTPDYEGESHHPMWHDGRVYFLSDRDGIMNVWSMDENGDDKKHHTTHEDFDVRSANVSNGVVVYQVGADLWKYSIASNTSEKISITLASDLDQLREKWEENPSQYITSVNPNKDGSKIAITARGRVFVVPTKAGRTVSFTEKDDVRYRDATFAADGKSVIALSDESGEFEFVKMPADGIGTETAITSDGNLLRYGGKPSPDDKWIAYDDLESNMYVLNVTSGVSTKISTNQEGIWDFSWSPDSQWLAYVQAASNSMVQIRVFNVNTKQQFELTSDRANSFNPRWSPDGKFIYFISDRNFTTLVGSPWGTRQPEPYFDVSEKIYHIPLQKGTRSPFRPADELYSENEEKKDDNGDKKKKGKDEEEDSGVKVVIDQAGIQERLMEVPVKPGNYFGLEVNDKALYVTSRETGVDAKSHLAAVKITNEDPEVKTIVNDINSFDLTADGEKLLLAKQQNFYVVDAGTSPISDLNDNKVDLSGWKFPIDPKEEWQQLFTDAWRMERDYFYDKNMHGVDWDAMHAKYLPLVDRVTTRNELSDLIGRFVGELAALHTSVRGGDTRSDEKNIPVATLGGIFTRDEAAGGFRIDYIYKADPDYPDEKSPLDDPYLDVKEGDIITSVNGRAALSANDIGELIRNQVGKQVRLGIKRGSSVRDIIATPIGSAFNLRYRDWEYNNRKYVDQQSDETIGYLHLRAMGSNDINQFYREFYPVFNRQGLIVDVRYNWGGNIDSFILEKLLRKAWMYWQARSGEPYWNMPYAFRGHIAVLVNENTYSDGEAFADGFTELGLGTTIGTRTWGGEIWLHSGNRLSDGGIARAPMFGVYANGEWRIEGRGFEPDIEIDNLPHATYNGKDAQLDKAIEHLKQKIQEDPRPVPPPPAYPDKSFKNNKKN</sequence>
<comment type="similarity">
    <text evidence="2 7">Belongs to the peptidase S41B family.</text>
</comment>
<keyword evidence="6 7" id="KW-0720">Serine protease</keyword>
<evidence type="ECO:0000256" key="9">
    <source>
        <dbReference type="PIRSR" id="PIRSR036421-3"/>
    </source>
</evidence>
<accession>A0A239K2Q6</accession>
<dbReference type="EC" id="3.4.21.-" evidence="7"/>
<evidence type="ECO:0000313" key="12">
    <source>
        <dbReference type="EMBL" id="SNT11972.1"/>
    </source>
</evidence>
<dbReference type="InterPro" id="IPR036034">
    <property type="entry name" value="PDZ_sf"/>
</dbReference>
<gene>
    <name evidence="12" type="ORF">SAMN05421640_2365</name>
</gene>
<dbReference type="AlphaFoldDB" id="A0A239K2Q6"/>
<dbReference type="Pfam" id="PF14685">
    <property type="entry name" value="PDZ_Tricorn"/>
    <property type="match status" value="1"/>
</dbReference>
<dbReference type="SUPFAM" id="SSF50156">
    <property type="entry name" value="PDZ domain-like"/>
    <property type="match status" value="1"/>
</dbReference>
<feature type="compositionally biased region" description="Basic and acidic residues" evidence="10">
    <location>
        <begin position="548"/>
        <end position="557"/>
    </location>
</feature>
<dbReference type="InterPro" id="IPR012393">
    <property type="entry name" value="Tricorn_protease"/>
</dbReference>
<dbReference type="InterPro" id="IPR029045">
    <property type="entry name" value="ClpP/crotonase-like_dom_sf"/>
</dbReference>
<proteinExistence type="inferred from homology"/>
<dbReference type="Gene3D" id="2.130.10.10">
    <property type="entry name" value="YVTN repeat-like/Quinoprotein amine dehydrogenase"/>
    <property type="match status" value="1"/>
</dbReference>
<evidence type="ECO:0000256" key="10">
    <source>
        <dbReference type="SAM" id="MobiDB-lite"/>
    </source>
</evidence>
<evidence type="ECO:0000313" key="13">
    <source>
        <dbReference type="Proteomes" id="UP000198393"/>
    </source>
</evidence>
<keyword evidence="13" id="KW-1185">Reference proteome</keyword>
<dbReference type="GO" id="GO:0008236">
    <property type="term" value="F:serine-type peptidase activity"/>
    <property type="evidence" value="ECO:0007669"/>
    <property type="project" value="UniProtKB-UniRule"/>
</dbReference>
<evidence type="ECO:0000256" key="8">
    <source>
        <dbReference type="PIRSR" id="PIRSR036421-1"/>
    </source>
</evidence>
<evidence type="ECO:0000256" key="3">
    <source>
        <dbReference type="ARBA" id="ARBA00022490"/>
    </source>
</evidence>
<dbReference type="Gene3D" id="2.120.10.60">
    <property type="entry name" value="Tricorn protease N-terminal domain"/>
    <property type="match status" value="1"/>
</dbReference>
<dbReference type="GO" id="GO:0006508">
    <property type="term" value="P:proteolysis"/>
    <property type="evidence" value="ECO:0007669"/>
    <property type="project" value="UniProtKB-UniRule"/>
</dbReference>
<evidence type="ECO:0000259" key="11">
    <source>
        <dbReference type="SMART" id="SM00245"/>
    </source>
</evidence>
<dbReference type="GO" id="GO:0005737">
    <property type="term" value="C:cytoplasm"/>
    <property type="evidence" value="ECO:0007669"/>
    <property type="project" value="UniProtKB-SubCell"/>
</dbReference>
<dbReference type="InterPro" id="IPR005151">
    <property type="entry name" value="Tail-specific_protease"/>
</dbReference>
<dbReference type="Pfam" id="PF26549">
    <property type="entry name" value="Tricorn_N"/>
    <property type="match status" value="1"/>
</dbReference>